<comment type="similarity">
    <text evidence="1 2">Belongs to the Dps family.</text>
</comment>
<protein>
    <submittedName>
        <fullName evidence="4">Starvation-inducible DNA-binding protein</fullName>
    </submittedName>
</protein>
<evidence type="ECO:0000259" key="3">
    <source>
        <dbReference type="Pfam" id="PF00210"/>
    </source>
</evidence>
<dbReference type="PIRSF" id="PIRSF005900">
    <property type="entry name" value="Dps"/>
    <property type="match status" value="1"/>
</dbReference>
<dbReference type="SUPFAM" id="SSF47240">
    <property type="entry name" value="Ferritin-like"/>
    <property type="match status" value="1"/>
</dbReference>
<dbReference type="GO" id="GO:0008199">
    <property type="term" value="F:ferric iron binding"/>
    <property type="evidence" value="ECO:0007669"/>
    <property type="project" value="InterPro"/>
</dbReference>
<reference evidence="4 5" key="1">
    <citation type="submission" date="2020-08" db="EMBL/GenBank/DDBJ databases">
        <title>Genome sequencing of Purple Non-Sulfur Bacteria from various extreme environments.</title>
        <authorList>
            <person name="Mayer M."/>
        </authorList>
    </citation>
    <scope>NUCLEOTIDE SEQUENCE [LARGE SCALE GENOMIC DNA]</scope>
    <source>
        <strain evidence="4 5">JA135</strain>
    </source>
</reference>
<dbReference type="GO" id="GO:0016722">
    <property type="term" value="F:oxidoreductase activity, acting on metal ions"/>
    <property type="evidence" value="ECO:0007669"/>
    <property type="project" value="InterPro"/>
</dbReference>
<accession>A0A7W6S0S2</accession>
<gene>
    <name evidence="4" type="ORF">GGD88_002514</name>
</gene>
<evidence type="ECO:0000256" key="1">
    <source>
        <dbReference type="ARBA" id="ARBA00009497"/>
    </source>
</evidence>
<dbReference type="PRINTS" id="PR01346">
    <property type="entry name" value="HELNAPAPROT"/>
</dbReference>
<dbReference type="InterPro" id="IPR008331">
    <property type="entry name" value="Ferritin_DPS_dom"/>
</dbReference>
<dbReference type="RefSeq" id="WP_184435914.1">
    <property type="nucleotide sequence ID" value="NZ_JACIGI010000021.1"/>
</dbReference>
<dbReference type="PROSITE" id="PS00818">
    <property type="entry name" value="DPS_1"/>
    <property type="match status" value="1"/>
</dbReference>
<feature type="domain" description="Ferritin/DPS" evidence="3">
    <location>
        <begin position="26"/>
        <end position="161"/>
    </location>
</feature>
<proteinExistence type="inferred from homology"/>
<dbReference type="InterPro" id="IPR023188">
    <property type="entry name" value="DPS_DNA-bd_CS"/>
</dbReference>
<sequence>MTDQRLATPIETGLEENARTSVAQGLTGVLAATFTLALKTHNFHWNVTGPRFQGLHALFEEQYTDLYGAVDEIAERIRSLGSVAPGGLGRYAALSVIEDAPETPPAADAMVSTLAKDHDALARAIRPLIAEAAEVSDEVTAGLLTDRLGVHEKTAWMLRATAG</sequence>
<dbReference type="EMBL" id="JACIGI010000021">
    <property type="protein sequence ID" value="MBB4286773.1"/>
    <property type="molecule type" value="Genomic_DNA"/>
</dbReference>
<dbReference type="CDD" id="cd01043">
    <property type="entry name" value="DPS"/>
    <property type="match status" value="1"/>
</dbReference>
<evidence type="ECO:0000313" key="5">
    <source>
        <dbReference type="Proteomes" id="UP000555728"/>
    </source>
</evidence>
<evidence type="ECO:0000313" key="4">
    <source>
        <dbReference type="EMBL" id="MBB4286773.1"/>
    </source>
</evidence>
<keyword evidence="5" id="KW-1185">Reference proteome</keyword>
<dbReference type="Gene3D" id="1.20.1260.10">
    <property type="match status" value="1"/>
</dbReference>
<dbReference type="Proteomes" id="UP000555728">
    <property type="component" value="Unassembled WGS sequence"/>
</dbReference>
<dbReference type="AlphaFoldDB" id="A0A7W6S0S2"/>
<dbReference type="InterPro" id="IPR002177">
    <property type="entry name" value="DPS_DNA-bd"/>
</dbReference>
<dbReference type="PANTHER" id="PTHR42932:SF3">
    <property type="entry name" value="DNA PROTECTION DURING STARVATION PROTEIN"/>
    <property type="match status" value="1"/>
</dbReference>
<dbReference type="InterPro" id="IPR009078">
    <property type="entry name" value="Ferritin-like_SF"/>
</dbReference>
<dbReference type="PANTHER" id="PTHR42932">
    <property type="entry name" value="GENERAL STRESS PROTEIN 20U"/>
    <property type="match status" value="1"/>
</dbReference>
<dbReference type="GO" id="GO:0003677">
    <property type="term" value="F:DNA binding"/>
    <property type="evidence" value="ECO:0007669"/>
    <property type="project" value="UniProtKB-KW"/>
</dbReference>
<dbReference type="InterPro" id="IPR012347">
    <property type="entry name" value="Ferritin-like"/>
</dbReference>
<organism evidence="4 5">
    <name type="scientific">Roseospira goensis</name>
    <dbReference type="NCBI Taxonomy" id="391922"/>
    <lineage>
        <taxon>Bacteria</taxon>
        <taxon>Pseudomonadati</taxon>
        <taxon>Pseudomonadota</taxon>
        <taxon>Alphaproteobacteria</taxon>
        <taxon>Rhodospirillales</taxon>
        <taxon>Rhodospirillaceae</taxon>
        <taxon>Roseospira</taxon>
    </lineage>
</organism>
<evidence type="ECO:0000256" key="2">
    <source>
        <dbReference type="RuleBase" id="RU003875"/>
    </source>
</evidence>
<keyword evidence="4" id="KW-0238">DNA-binding</keyword>
<comment type="caution">
    <text evidence="4">The sequence shown here is derived from an EMBL/GenBank/DDBJ whole genome shotgun (WGS) entry which is preliminary data.</text>
</comment>
<dbReference type="Pfam" id="PF00210">
    <property type="entry name" value="Ferritin"/>
    <property type="match status" value="1"/>
</dbReference>
<name>A0A7W6S0S2_9PROT</name>
<dbReference type="PROSITE" id="PS00819">
    <property type="entry name" value="DPS_2"/>
    <property type="match status" value="1"/>
</dbReference>